<sequence>MLSNCKVDQVLPHIAECAKNDCNVVLHASCCEYALLILEHWPDAPEIQ</sequence>
<keyword evidence="2" id="KW-1185">Reference proteome</keyword>
<dbReference type="InterPro" id="IPR011989">
    <property type="entry name" value="ARM-like"/>
</dbReference>
<protein>
    <submittedName>
        <fullName evidence="1">Uncharacterized protein</fullName>
    </submittedName>
</protein>
<proteinExistence type="predicted"/>
<accession>A0AAE1IWB7</accession>
<reference evidence="1" key="1">
    <citation type="submission" date="2023-10" db="EMBL/GenBank/DDBJ databases">
        <title>Chromosome-level genome of the transformable northern wattle, Acacia crassicarpa.</title>
        <authorList>
            <person name="Massaro I."/>
            <person name="Sinha N.R."/>
            <person name="Poethig S."/>
            <person name="Leichty A.R."/>
        </authorList>
    </citation>
    <scope>NUCLEOTIDE SEQUENCE</scope>
    <source>
        <strain evidence="1">Acra3RX</strain>
        <tissue evidence="1">Leaf</tissue>
    </source>
</reference>
<organism evidence="1 2">
    <name type="scientific">Acacia crassicarpa</name>
    <name type="common">northern wattle</name>
    <dbReference type="NCBI Taxonomy" id="499986"/>
    <lineage>
        <taxon>Eukaryota</taxon>
        <taxon>Viridiplantae</taxon>
        <taxon>Streptophyta</taxon>
        <taxon>Embryophyta</taxon>
        <taxon>Tracheophyta</taxon>
        <taxon>Spermatophyta</taxon>
        <taxon>Magnoliopsida</taxon>
        <taxon>eudicotyledons</taxon>
        <taxon>Gunneridae</taxon>
        <taxon>Pentapetalae</taxon>
        <taxon>rosids</taxon>
        <taxon>fabids</taxon>
        <taxon>Fabales</taxon>
        <taxon>Fabaceae</taxon>
        <taxon>Caesalpinioideae</taxon>
        <taxon>mimosoid clade</taxon>
        <taxon>Acacieae</taxon>
        <taxon>Acacia</taxon>
    </lineage>
</organism>
<evidence type="ECO:0000313" key="1">
    <source>
        <dbReference type="EMBL" id="KAK4258002.1"/>
    </source>
</evidence>
<comment type="caution">
    <text evidence="1">The sequence shown here is derived from an EMBL/GenBank/DDBJ whole genome shotgun (WGS) entry which is preliminary data.</text>
</comment>
<dbReference type="Gene3D" id="1.25.10.10">
    <property type="entry name" value="Leucine-rich Repeat Variant"/>
    <property type="match status" value="1"/>
</dbReference>
<dbReference type="EMBL" id="JAWXYG010000012">
    <property type="protein sequence ID" value="KAK4258002.1"/>
    <property type="molecule type" value="Genomic_DNA"/>
</dbReference>
<name>A0AAE1IWB7_9FABA</name>
<dbReference type="AlphaFoldDB" id="A0AAE1IWB7"/>
<evidence type="ECO:0000313" key="2">
    <source>
        <dbReference type="Proteomes" id="UP001293593"/>
    </source>
</evidence>
<gene>
    <name evidence="1" type="ORF">QN277_007516</name>
</gene>
<dbReference type="Proteomes" id="UP001293593">
    <property type="component" value="Unassembled WGS sequence"/>
</dbReference>